<proteinExistence type="predicted"/>
<keyword evidence="2" id="KW-1185">Reference proteome</keyword>
<name>A0ACC3MXX8_9PEZI</name>
<accession>A0ACC3MXX8</accession>
<dbReference type="Proteomes" id="UP001281147">
    <property type="component" value="Unassembled WGS sequence"/>
</dbReference>
<gene>
    <name evidence="1" type="primary">TSC2_1</name>
    <name evidence="1" type="ORF">LTR37_013099</name>
</gene>
<sequence>MPHTGRDIAPFETTICERLVEEVGSASSVQPGVTPAHDTAARPRPLEDALKDAAIRIRFNAKWFAEAPLAALLQTALEAAAASSASGDLGAATNLLDIVGTYSLLPPQSLLHVVRFLTQAYYNATRAHKTKKLADSVWQTMQRILESHLGDHCIVALLEVVDCRDDAYLDSRIGYAQSAGALMIISEKMLLKEDYRQTLPTPDLTSLLNSLWGAAVNGNDNLRELIMDIILVVITDKQAIQDLDEDCSWDVLLDTVQPCVALTAHSKSAKSVVDGLAHCVDHLEPRQLTTIAELLVDIGHPLNARLSNALLEPWSRIMSPNQFVRGFDNRLKTLSTWNHHSEQLEALVAESVKVLTRTPEQLALTAYARNVQDCIKSRETTAEATALLAKALIEIFERYAVAGSPIWGLETVFDALCGVSDTAIEAAEFLLQIRTDVSGVVYIGASNKICDMTSVPLQKWESAILDVIRGCDNWDVYYYFLANSTALLGNHCMFEGRLDLIKRLRETVCHQLDTGSYREPPFHTGLTKSHVTIHLVRVLIAILSYHRKLFKEEILTSVLIFLKIAGSREYTVSIPCVHALTICCYEFPDLMSSHMEDVIDKMSKIVTQRYLSIHVLLFLAGISRLPDLFKNFQVQHYKRIFAVCSSHLQSTRSASTMLERQLTPTSDRSGKANAEASDALPQYVFALAHHVIAFWYIALKPTHRPEIKAYTTSRLRYTNAEGEEVLDKQGLVTIDLMDSIDAEAQDGNSAEVEAFDTSDGRTTVRHRLAGSLLITTETALRRAKTIVTVRRPTDLTRRIIEGSDATGLTKSPRITLESDEDSYLCVLPEDPDGRTYGRIFIPSKTSPLGSQKIIALSNDDARVTRAIEAIDRIPALDSHKAGVIYIGEAQTAEEDILQNLQGSPDYVEFVEALGSLRRLRGATFNTQGLDRNDDVDGEHAIVWNNEITELVFHVTTLMPNDQDIRLNTANKKRHIGNDFVNIVFNNSGAPFDFNTFPSAFNSVYIVITPSARTSFLQTRLLASPDAADVASLDSTTTASDQRRDRFCRVQVLTRPGYPVISSAAEEKVISAASLPGYVRNLALNECVFSLMWNSREENKTEYPSSWISRLRQIEMLGGRYGSVLE</sequence>
<reference evidence="1" key="1">
    <citation type="submission" date="2023-07" db="EMBL/GenBank/DDBJ databases">
        <title>Black Yeasts Isolated from many extreme environments.</title>
        <authorList>
            <person name="Coleine C."/>
            <person name="Stajich J.E."/>
            <person name="Selbmann L."/>
        </authorList>
    </citation>
    <scope>NUCLEOTIDE SEQUENCE</scope>
    <source>
        <strain evidence="1">CCFEE 5714</strain>
    </source>
</reference>
<protein>
    <submittedName>
        <fullName evidence="1">Tuberous sclerosis 2-like protein</fullName>
    </submittedName>
</protein>
<evidence type="ECO:0000313" key="2">
    <source>
        <dbReference type="Proteomes" id="UP001281147"/>
    </source>
</evidence>
<organism evidence="1 2">
    <name type="scientific">Vermiconidia calcicola</name>
    <dbReference type="NCBI Taxonomy" id="1690605"/>
    <lineage>
        <taxon>Eukaryota</taxon>
        <taxon>Fungi</taxon>
        <taxon>Dikarya</taxon>
        <taxon>Ascomycota</taxon>
        <taxon>Pezizomycotina</taxon>
        <taxon>Dothideomycetes</taxon>
        <taxon>Dothideomycetidae</taxon>
        <taxon>Mycosphaerellales</taxon>
        <taxon>Extremaceae</taxon>
        <taxon>Vermiconidia</taxon>
    </lineage>
</organism>
<comment type="caution">
    <text evidence="1">The sequence shown here is derived from an EMBL/GenBank/DDBJ whole genome shotgun (WGS) entry which is preliminary data.</text>
</comment>
<evidence type="ECO:0000313" key="1">
    <source>
        <dbReference type="EMBL" id="KAK3705792.1"/>
    </source>
</evidence>
<dbReference type="EMBL" id="JAUTXU010000126">
    <property type="protein sequence ID" value="KAK3705792.1"/>
    <property type="molecule type" value="Genomic_DNA"/>
</dbReference>